<sequence>MNLSYSGEFLPRPGLTDISKFNPNNDIVNGNQVNLHLDQLIQNDGKNIYRGVIVSKNASFFFCLPREWRYDNVKYPYLKFKMFIGCDKSLVSNVAGNNHHIFRAPWIRPMNKVWSSFNDGDYGQEEWSTGTLPPLTDDEIQNIWREYTVNMSGNDGGDNSNRRNRVYVFNIGHEGSATWSYNPNNQIVVYFADIRLCKTAND</sequence>
<dbReference type="EMBL" id="VSSQ01051749">
    <property type="protein sequence ID" value="MPN05844.1"/>
    <property type="molecule type" value="Genomic_DNA"/>
</dbReference>
<proteinExistence type="predicted"/>
<evidence type="ECO:0000313" key="1">
    <source>
        <dbReference type="EMBL" id="MPN05844.1"/>
    </source>
</evidence>
<gene>
    <name evidence="1" type="ORF">SDC9_153098</name>
</gene>
<reference evidence="1" key="1">
    <citation type="submission" date="2019-08" db="EMBL/GenBank/DDBJ databases">
        <authorList>
            <person name="Kucharzyk K."/>
            <person name="Murdoch R.W."/>
            <person name="Higgins S."/>
            <person name="Loffler F."/>
        </authorList>
    </citation>
    <scope>NUCLEOTIDE SEQUENCE</scope>
</reference>
<protein>
    <submittedName>
        <fullName evidence="1">Uncharacterized protein</fullName>
    </submittedName>
</protein>
<comment type="caution">
    <text evidence="1">The sequence shown here is derived from an EMBL/GenBank/DDBJ whole genome shotgun (WGS) entry which is preliminary data.</text>
</comment>
<dbReference type="AlphaFoldDB" id="A0A645EZM8"/>
<accession>A0A645EZM8</accession>
<name>A0A645EZM8_9ZZZZ</name>
<organism evidence="1">
    <name type="scientific">bioreactor metagenome</name>
    <dbReference type="NCBI Taxonomy" id="1076179"/>
    <lineage>
        <taxon>unclassified sequences</taxon>
        <taxon>metagenomes</taxon>
        <taxon>ecological metagenomes</taxon>
    </lineage>
</organism>